<accession>A0A139HI71</accession>
<keyword evidence="2" id="KW-1185">Reference proteome</keyword>
<organism evidence="1 2">
    <name type="scientific">Pseudocercospora eumusae</name>
    <dbReference type="NCBI Taxonomy" id="321146"/>
    <lineage>
        <taxon>Eukaryota</taxon>
        <taxon>Fungi</taxon>
        <taxon>Dikarya</taxon>
        <taxon>Ascomycota</taxon>
        <taxon>Pezizomycotina</taxon>
        <taxon>Dothideomycetes</taxon>
        <taxon>Dothideomycetidae</taxon>
        <taxon>Mycosphaerellales</taxon>
        <taxon>Mycosphaerellaceae</taxon>
        <taxon>Pseudocercospora</taxon>
    </lineage>
</organism>
<dbReference type="Proteomes" id="UP000070133">
    <property type="component" value="Unassembled WGS sequence"/>
</dbReference>
<dbReference type="AlphaFoldDB" id="A0A139HI71"/>
<gene>
    <name evidence="1" type="ORF">AC578_5975</name>
</gene>
<dbReference type="EMBL" id="LFZN01000045">
    <property type="protein sequence ID" value="KXT02150.1"/>
    <property type="molecule type" value="Genomic_DNA"/>
</dbReference>
<reference evidence="1 2" key="1">
    <citation type="submission" date="2015-07" db="EMBL/GenBank/DDBJ databases">
        <title>Comparative genomics of the Sigatoka disease complex on banana suggests a link between parallel evolutionary changes in Pseudocercospora fijiensis and Pseudocercospora eumusae and increased virulence on the banana host.</title>
        <authorList>
            <person name="Chang T.-C."/>
            <person name="Salvucci A."/>
            <person name="Crous P.W."/>
            <person name="Stergiopoulos I."/>
        </authorList>
    </citation>
    <scope>NUCLEOTIDE SEQUENCE [LARGE SCALE GENOMIC DNA]</scope>
    <source>
        <strain evidence="1 2">CBS 114824</strain>
    </source>
</reference>
<proteinExistence type="predicted"/>
<comment type="caution">
    <text evidence="1">The sequence shown here is derived from an EMBL/GenBank/DDBJ whole genome shotgun (WGS) entry which is preliminary data.</text>
</comment>
<sequence>MRADCSKSTALSANVNQQYDVPHRTPMCVGGRPGAALRLVSRRQVFGQRLLSPLVSPRGAPKDYIAGSAAMYLPWRPLQALAYVAQVIATKDMAILHKLAQSISFAGAMLFLNPLECSTAGRQAIM</sequence>
<protein>
    <submittedName>
        <fullName evidence="1">Uncharacterized protein</fullName>
    </submittedName>
</protein>
<name>A0A139HI71_9PEZI</name>
<evidence type="ECO:0000313" key="2">
    <source>
        <dbReference type="Proteomes" id="UP000070133"/>
    </source>
</evidence>
<evidence type="ECO:0000313" key="1">
    <source>
        <dbReference type="EMBL" id="KXT02150.1"/>
    </source>
</evidence>